<dbReference type="AlphaFoldDB" id="A0A9D2DLW2"/>
<accession>A0A9D2DLW2</accession>
<reference evidence="2" key="1">
    <citation type="journal article" date="2021" name="PeerJ">
        <title>Extensive microbial diversity within the chicken gut microbiome revealed by metagenomics and culture.</title>
        <authorList>
            <person name="Gilroy R."/>
            <person name="Ravi A."/>
            <person name="Getino M."/>
            <person name="Pursley I."/>
            <person name="Horton D.L."/>
            <person name="Alikhan N.F."/>
            <person name="Baker D."/>
            <person name="Gharbi K."/>
            <person name="Hall N."/>
            <person name="Watson M."/>
            <person name="Adriaenssens E.M."/>
            <person name="Foster-Nyarko E."/>
            <person name="Jarju S."/>
            <person name="Secka A."/>
            <person name="Antonio M."/>
            <person name="Oren A."/>
            <person name="Chaudhuri R.R."/>
            <person name="La Ragione R."/>
            <person name="Hildebrand F."/>
            <person name="Pallen M.J."/>
        </authorList>
    </citation>
    <scope>NUCLEOTIDE SEQUENCE</scope>
    <source>
        <strain evidence="2">ChiHecolR3B27-1887</strain>
    </source>
</reference>
<gene>
    <name evidence="2" type="ORF">IAA22_08910</name>
</gene>
<dbReference type="Proteomes" id="UP000824029">
    <property type="component" value="Unassembled WGS sequence"/>
</dbReference>
<organism evidence="2 3">
    <name type="scientific">Candidatus Olsenella stercoravium</name>
    <dbReference type="NCBI Taxonomy" id="2838713"/>
    <lineage>
        <taxon>Bacteria</taxon>
        <taxon>Bacillati</taxon>
        <taxon>Actinomycetota</taxon>
        <taxon>Coriobacteriia</taxon>
        <taxon>Coriobacteriales</taxon>
        <taxon>Atopobiaceae</taxon>
        <taxon>Olsenella</taxon>
    </lineage>
</organism>
<dbReference type="EMBL" id="DXBZ01000169">
    <property type="protein sequence ID" value="HIZ19210.1"/>
    <property type="molecule type" value="Genomic_DNA"/>
</dbReference>
<dbReference type="InterPro" id="IPR036634">
    <property type="entry name" value="PRD_sf"/>
</dbReference>
<comment type="caution">
    <text evidence="2">The sequence shown here is derived from an EMBL/GenBank/DDBJ whole genome shotgun (WGS) entry which is preliminary data.</text>
</comment>
<dbReference type="Pfam" id="PF00874">
    <property type="entry name" value="PRD"/>
    <property type="match status" value="1"/>
</dbReference>
<evidence type="ECO:0000313" key="3">
    <source>
        <dbReference type="Proteomes" id="UP000824029"/>
    </source>
</evidence>
<feature type="domain" description="PRD" evidence="1">
    <location>
        <begin position="16"/>
        <end position="122"/>
    </location>
</feature>
<dbReference type="SUPFAM" id="SSF63520">
    <property type="entry name" value="PTS-regulatory domain, PRD"/>
    <property type="match status" value="1"/>
</dbReference>
<proteinExistence type="predicted"/>
<dbReference type="InterPro" id="IPR011608">
    <property type="entry name" value="PRD"/>
</dbReference>
<reference evidence="2" key="2">
    <citation type="submission" date="2021-04" db="EMBL/GenBank/DDBJ databases">
        <authorList>
            <person name="Gilroy R."/>
        </authorList>
    </citation>
    <scope>NUCLEOTIDE SEQUENCE</scope>
    <source>
        <strain evidence="2">ChiHecolR3B27-1887</strain>
    </source>
</reference>
<dbReference type="PROSITE" id="PS51372">
    <property type="entry name" value="PRD_2"/>
    <property type="match status" value="1"/>
</dbReference>
<protein>
    <submittedName>
        <fullName evidence="2">PRD domain-containing protein</fullName>
    </submittedName>
</protein>
<evidence type="ECO:0000313" key="2">
    <source>
        <dbReference type="EMBL" id="HIZ19210.1"/>
    </source>
</evidence>
<sequence>MGELTERIETLRSLGVVDEAGYRDLRRVVSLVSEACGIGAEDERLAPLATHLAAAFGRGSNGEAVCPLGPQVLADVKGSPLYPRIVEICDALTRSFENSLSEDERDFLLVHVGGLLAAVQAQEGGEDS</sequence>
<dbReference type="GO" id="GO:0006355">
    <property type="term" value="P:regulation of DNA-templated transcription"/>
    <property type="evidence" value="ECO:0007669"/>
    <property type="project" value="InterPro"/>
</dbReference>
<evidence type="ECO:0000259" key="1">
    <source>
        <dbReference type="PROSITE" id="PS51372"/>
    </source>
</evidence>
<name>A0A9D2DLW2_9ACTN</name>